<comment type="cofactor">
    <cofactor evidence="1 4">
        <name>pyridoxal 5'-phosphate</name>
        <dbReference type="ChEBI" id="CHEBI:597326"/>
    </cofactor>
</comment>
<dbReference type="GO" id="GO:0008483">
    <property type="term" value="F:transaminase activity"/>
    <property type="evidence" value="ECO:0007669"/>
    <property type="project" value="UniProtKB-KW"/>
</dbReference>
<dbReference type="InterPro" id="IPR020578">
    <property type="entry name" value="Aminotrans_V_PyrdxlP_BS"/>
</dbReference>
<dbReference type="PROSITE" id="PS00595">
    <property type="entry name" value="AA_TRANSFER_CLASS_5"/>
    <property type="match status" value="1"/>
</dbReference>
<protein>
    <submittedName>
        <fullName evidence="6">Aminotransferase, class V</fullName>
    </submittedName>
</protein>
<proteinExistence type="inferred from homology"/>
<evidence type="ECO:0000256" key="3">
    <source>
        <dbReference type="RuleBase" id="RU004075"/>
    </source>
</evidence>
<accession>A1WM24</accession>
<sequence>MKHPFSSYRKLFPILQRTAQLSSCSQSALSLPVRRAIDDYLEVWLQRGADWGYWMEQVALARAEFARMIHAEPGDVAVLGSVSDAASSIASALDFSAERREIVTTTLDFPSLCHVWLAQQPRGAQVRFVQAQAGGTRTSAQIAEAIGARTALVSVSQVCFYDGQIVDIAATGRAARAQGALQFVDAYQSAGAVSIDVRAQELDMLAAGAQKYLLGIPGIAFLYVRPTLAQRLRPTITGWFGRVDPFAFDPLHLDFADGAARFNTGTPPMMCACAARASMALLNEIGIPAIEAYLAELSALALEEAARLGLSVASPGACGAPVAKGANTAIHIPNAARVEAQMLQSGYVVSARNDVIRIAPHFYNQADEVVGALRELARLTR</sequence>
<name>A1WM24_VEREI</name>
<gene>
    <name evidence="6" type="ordered locus">Veis_2945</name>
</gene>
<dbReference type="HOGENOM" id="CLU_003433_2_1_4"/>
<evidence type="ECO:0000256" key="2">
    <source>
        <dbReference type="ARBA" id="ARBA00022898"/>
    </source>
</evidence>
<keyword evidence="2" id="KW-0663">Pyridoxal phosphate</keyword>
<dbReference type="PANTHER" id="PTHR43586:SF15">
    <property type="entry name" value="BLR3095 PROTEIN"/>
    <property type="match status" value="1"/>
</dbReference>
<evidence type="ECO:0000256" key="1">
    <source>
        <dbReference type="ARBA" id="ARBA00001933"/>
    </source>
</evidence>
<dbReference type="AlphaFoldDB" id="A1WM24"/>
<dbReference type="RefSeq" id="WP_011810677.1">
    <property type="nucleotide sequence ID" value="NC_008786.1"/>
</dbReference>
<dbReference type="eggNOG" id="COG0520">
    <property type="taxonomic scope" value="Bacteria"/>
</dbReference>
<keyword evidence="7" id="KW-1185">Reference proteome</keyword>
<reference evidence="7" key="1">
    <citation type="submission" date="2006-12" db="EMBL/GenBank/DDBJ databases">
        <title>Complete sequence of chromosome 1 of Verminephrobacter eiseniae EF01-2.</title>
        <authorList>
            <person name="Copeland A."/>
            <person name="Lucas S."/>
            <person name="Lapidus A."/>
            <person name="Barry K."/>
            <person name="Detter J.C."/>
            <person name="Glavina del Rio T."/>
            <person name="Dalin E."/>
            <person name="Tice H."/>
            <person name="Pitluck S."/>
            <person name="Chertkov O."/>
            <person name="Brettin T."/>
            <person name="Bruce D."/>
            <person name="Han C."/>
            <person name="Tapia R."/>
            <person name="Gilna P."/>
            <person name="Schmutz J."/>
            <person name="Larimer F."/>
            <person name="Land M."/>
            <person name="Hauser L."/>
            <person name="Kyrpides N."/>
            <person name="Kim E."/>
            <person name="Stahl D."/>
            <person name="Richardson P."/>
        </authorList>
    </citation>
    <scope>NUCLEOTIDE SEQUENCE [LARGE SCALE GENOMIC DNA]</scope>
    <source>
        <strain evidence="7">EF01-2</strain>
    </source>
</reference>
<evidence type="ECO:0000313" key="7">
    <source>
        <dbReference type="Proteomes" id="UP000000374"/>
    </source>
</evidence>
<keyword evidence="6" id="KW-0032">Aminotransferase</keyword>
<dbReference type="SUPFAM" id="SSF53383">
    <property type="entry name" value="PLP-dependent transferases"/>
    <property type="match status" value="1"/>
</dbReference>
<organism evidence="6 7">
    <name type="scientific">Verminephrobacter eiseniae (strain EF01-2)</name>
    <dbReference type="NCBI Taxonomy" id="391735"/>
    <lineage>
        <taxon>Bacteria</taxon>
        <taxon>Pseudomonadati</taxon>
        <taxon>Pseudomonadota</taxon>
        <taxon>Betaproteobacteria</taxon>
        <taxon>Burkholderiales</taxon>
        <taxon>Comamonadaceae</taxon>
        <taxon>Verminephrobacter</taxon>
    </lineage>
</organism>
<evidence type="ECO:0000313" key="6">
    <source>
        <dbReference type="EMBL" id="ABM58681.1"/>
    </source>
</evidence>
<dbReference type="Gene3D" id="3.90.1150.10">
    <property type="entry name" value="Aspartate Aminotransferase, domain 1"/>
    <property type="match status" value="1"/>
</dbReference>
<dbReference type="InterPro" id="IPR015424">
    <property type="entry name" value="PyrdxlP-dep_Trfase"/>
</dbReference>
<feature type="domain" description="Aminotransferase class V" evidence="5">
    <location>
        <begin position="55"/>
        <end position="304"/>
    </location>
</feature>
<dbReference type="Proteomes" id="UP000000374">
    <property type="component" value="Chromosome"/>
</dbReference>
<comment type="similarity">
    <text evidence="3">Belongs to the class-V pyridoxal-phosphate-dependent aminotransferase family.</text>
</comment>
<dbReference type="EMBL" id="CP000542">
    <property type="protein sequence ID" value="ABM58681.1"/>
    <property type="molecule type" value="Genomic_DNA"/>
</dbReference>
<dbReference type="GeneID" id="76461428"/>
<keyword evidence="6" id="KW-0808">Transferase</keyword>
<evidence type="ECO:0000259" key="5">
    <source>
        <dbReference type="Pfam" id="PF00266"/>
    </source>
</evidence>
<dbReference type="InterPro" id="IPR015421">
    <property type="entry name" value="PyrdxlP-dep_Trfase_major"/>
</dbReference>
<evidence type="ECO:0000256" key="4">
    <source>
        <dbReference type="RuleBase" id="RU004504"/>
    </source>
</evidence>
<dbReference type="STRING" id="391735.Veis_2945"/>
<dbReference type="PANTHER" id="PTHR43586">
    <property type="entry name" value="CYSTEINE DESULFURASE"/>
    <property type="match status" value="1"/>
</dbReference>
<dbReference type="KEGG" id="vei:Veis_2945"/>
<dbReference type="Pfam" id="PF00266">
    <property type="entry name" value="Aminotran_5"/>
    <property type="match status" value="1"/>
</dbReference>
<dbReference type="InterPro" id="IPR015422">
    <property type="entry name" value="PyrdxlP-dep_Trfase_small"/>
</dbReference>
<dbReference type="Gene3D" id="3.40.640.10">
    <property type="entry name" value="Type I PLP-dependent aspartate aminotransferase-like (Major domain)"/>
    <property type="match status" value="1"/>
</dbReference>
<dbReference type="InterPro" id="IPR000192">
    <property type="entry name" value="Aminotrans_V_dom"/>
</dbReference>
<dbReference type="OrthoDB" id="9764293at2"/>